<evidence type="ECO:0000256" key="2">
    <source>
        <dbReference type="ARBA" id="ARBA00023125"/>
    </source>
</evidence>
<dbReference type="InterPro" id="IPR036864">
    <property type="entry name" value="Zn2-C6_fun-type_DNA-bd_sf"/>
</dbReference>
<dbReference type="AlphaFoldDB" id="A0A9W9Y6I6"/>
<dbReference type="Gene3D" id="4.10.240.10">
    <property type="entry name" value="Zn(2)-C6 fungal-type DNA-binding domain"/>
    <property type="match status" value="1"/>
</dbReference>
<comment type="caution">
    <text evidence="6">The sequence shown here is derived from an EMBL/GenBank/DDBJ whole genome shotgun (WGS) entry which is preliminary data.</text>
</comment>
<keyword evidence="3" id="KW-0804">Transcription</keyword>
<dbReference type="PANTHER" id="PTHR47655:SF3">
    <property type="entry name" value="ZN(II)2CYS6 TRANSCRIPTION FACTOR (EUROFUNG)"/>
    <property type="match status" value="1"/>
</dbReference>
<evidence type="ECO:0000256" key="4">
    <source>
        <dbReference type="ARBA" id="ARBA00023242"/>
    </source>
</evidence>
<name>A0A9W9Y6I6_9EURO</name>
<dbReference type="GO" id="GO:0003677">
    <property type="term" value="F:DNA binding"/>
    <property type="evidence" value="ECO:0007669"/>
    <property type="project" value="UniProtKB-KW"/>
</dbReference>
<evidence type="ECO:0000313" key="6">
    <source>
        <dbReference type="EMBL" id="KAJ5520267.1"/>
    </source>
</evidence>
<reference evidence="6" key="2">
    <citation type="journal article" date="2023" name="IMA Fungus">
        <title>Comparative genomic study of the Penicillium genus elucidates a diverse pangenome and 15 lateral gene transfer events.</title>
        <authorList>
            <person name="Petersen C."/>
            <person name="Sorensen T."/>
            <person name="Nielsen M.R."/>
            <person name="Sondergaard T.E."/>
            <person name="Sorensen J.L."/>
            <person name="Fitzpatrick D.A."/>
            <person name="Frisvad J.C."/>
            <person name="Nielsen K.L."/>
        </authorList>
    </citation>
    <scope>NUCLEOTIDE SEQUENCE</scope>
    <source>
        <strain evidence="6">IBT 29495</strain>
    </source>
</reference>
<dbReference type="PROSITE" id="PS50048">
    <property type="entry name" value="ZN2_CY6_FUNGAL_2"/>
    <property type="match status" value="1"/>
</dbReference>
<dbReference type="InterPro" id="IPR001138">
    <property type="entry name" value="Zn2Cys6_DnaBD"/>
</dbReference>
<dbReference type="Pfam" id="PF00172">
    <property type="entry name" value="Zn_clus"/>
    <property type="match status" value="1"/>
</dbReference>
<evidence type="ECO:0000259" key="5">
    <source>
        <dbReference type="PROSITE" id="PS50048"/>
    </source>
</evidence>
<sequence>MSESRPSLEPVQSLLNDDIRKRVPKACDQCRLRKTKCDGVHPCSRCQIYNAICVFGDRKKAQEKIYPKGYVELLEQQQGYLILGLREFYRRTLNGEEWPGGRLKTMANGLPLTHDLLARLGILNGIEGDRLKEISREYQQEFFFSDNGDEGHPGSMSSTNQSPIDESQLWPNAFNDRNRPPLYASQTPPVYKFLVGK</sequence>
<evidence type="ECO:0000256" key="3">
    <source>
        <dbReference type="ARBA" id="ARBA00023163"/>
    </source>
</evidence>
<dbReference type="PANTHER" id="PTHR47655">
    <property type="entry name" value="QUINIC ACID UTILIZATION ACTIVATOR"/>
    <property type="match status" value="1"/>
</dbReference>
<dbReference type="EMBL" id="JAPWDS010000001">
    <property type="protein sequence ID" value="KAJ5520267.1"/>
    <property type="molecule type" value="Genomic_DNA"/>
</dbReference>
<dbReference type="GO" id="GO:0000981">
    <property type="term" value="F:DNA-binding transcription factor activity, RNA polymerase II-specific"/>
    <property type="evidence" value="ECO:0007669"/>
    <property type="project" value="InterPro"/>
</dbReference>
<dbReference type="SUPFAM" id="SSF57701">
    <property type="entry name" value="Zn2/Cys6 DNA-binding domain"/>
    <property type="match status" value="1"/>
</dbReference>
<organism evidence="6 7">
    <name type="scientific">Penicillium fimorum</name>
    <dbReference type="NCBI Taxonomy" id="1882269"/>
    <lineage>
        <taxon>Eukaryota</taxon>
        <taxon>Fungi</taxon>
        <taxon>Dikarya</taxon>
        <taxon>Ascomycota</taxon>
        <taxon>Pezizomycotina</taxon>
        <taxon>Eurotiomycetes</taxon>
        <taxon>Eurotiomycetidae</taxon>
        <taxon>Eurotiales</taxon>
        <taxon>Aspergillaceae</taxon>
        <taxon>Penicillium</taxon>
    </lineage>
</organism>
<dbReference type="Proteomes" id="UP001149954">
    <property type="component" value="Unassembled WGS sequence"/>
</dbReference>
<keyword evidence="7" id="KW-1185">Reference proteome</keyword>
<gene>
    <name evidence="6" type="ORF">N7463_000720</name>
</gene>
<feature type="domain" description="Zn(2)-C6 fungal-type" evidence="5">
    <location>
        <begin position="26"/>
        <end position="55"/>
    </location>
</feature>
<dbReference type="SMART" id="SM00066">
    <property type="entry name" value="GAL4"/>
    <property type="match status" value="1"/>
</dbReference>
<evidence type="ECO:0000313" key="7">
    <source>
        <dbReference type="Proteomes" id="UP001149954"/>
    </source>
</evidence>
<dbReference type="CDD" id="cd00067">
    <property type="entry name" value="GAL4"/>
    <property type="match status" value="1"/>
</dbReference>
<protein>
    <recommendedName>
        <fullName evidence="5">Zn(2)-C6 fungal-type domain-containing protein</fullName>
    </recommendedName>
</protein>
<keyword evidence="4" id="KW-0539">Nucleus</keyword>
<evidence type="ECO:0000256" key="1">
    <source>
        <dbReference type="ARBA" id="ARBA00023015"/>
    </source>
</evidence>
<proteinExistence type="predicted"/>
<dbReference type="InterPro" id="IPR052783">
    <property type="entry name" value="Metabolic/Drug-Res_Regulator"/>
</dbReference>
<dbReference type="PROSITE" id="PS00463">
    <property type="entry name" value="ZN2_CY6_FUNGAL_1"/>
    <property type="match status" value="1"/>
</dbReference>
<reference evidence="6" key="1">
    <citation type="submission" date="2022-12" db="EMBL/GenBank/DDBJ databases">
        <authorList>
            <person name="Petersen C."/>
        </authorList>
    </citation>
    <scope>NUCLEOTIDE SEQUENCE</scope>
    <source>
        <strain evidence="6">IBT 29495</strain>
    </source>
</reference>
<dbReference type="GO" id="GO:0008270">
    <property type="term" value="F:zinc ion binding"/>
    <property type="evidence" value="ECO:0007669"/>
    <property type="project" value="InterPro"/>
</dbReference>
<keyword evidence="1" id="KW-0805">Transcription regulation</keyword>
<accession>A0A9W9Y6I6</accession>
<keyword evidence="2" id="KW-0238">DNA-binding</keyword>
<dbReference type="OrthoDB" id="4151048at2759"/>